<protein>
    <submittedName>
        <fullName evidence="2">Uncharacterized protein</fullName>
    </submittedName>
</protein>
<proteinExistence type="predicted"/>
<dbReference type="AlphaFoldDB" id="A0A4R0RKM6"/>
<organism evidence="2 3">
    <name type="scientific">Steccherinum ochraceum</name>
    <dbReference type="NCBI Taxonomy" id="92696"/>
    <lineage>
        <taxon>Eukaryota</taxon>
        <taxon>Fungi</taxon>
        <taxon>Dikarya</taxon>
        <taxon>Basidiomycota</taxon>
        <taxon>Agaricomycotina</taxon>
        <taxon>Agaricomycetes</taxon>
        <taxon>Polyporales</taxon>
        <taxon>Steccherinaceae</taxon>
        <taxon>Steccherinum</taxon>
    </lineage>
</organism>
<dbReference type="Proteomes" id="UP000292702">
    <property type="component" value="Unassembled WGS sequence"/>
</dbReference>
<dbReference type="OrthoDB" id="2780168at2759"/>
<sequence length="432" mass="49964">MILSRTNFDDPWRYFIALVHYSTTSYDKALLIRHLSLGTNAQAYHREHFGVSGPMRHPKVFPFNNLLSFENERWLMQREFYDLLSSSAPQLESLSLNWHHKWGFPNPGAFEALKSLRVTLPSSEWDSVDSNFHRRLNRSNHVFSFTLTTLALHNYDSSKTRSFGEWDMFHFPNLRVLNLQDLCCKVFPIYQFIDLHSSLREVNVGFERKVHIRLESLIKLIEDTGLWVDPVKNLEQRKARGIVRGRDVYARERMRTPDPVEVLWAGTDAVPQQGDIPNSWITLSAFAYARAPLDSESRAFHNSASRTHTELEQEFRRPHFRALSLSLHIKDQEPYERQGFTVAYITDFFFKALNRFPYLEDLRIFSETVMNPDSNFSTIMVQMRNIRPFGEALEAAGSGGSSEDWATQVPGYLDSWSGKGSLGKTSLPSRSS</sequence>
<reference evidence="2 3" key="1">
    <citation type="submission" date="2018-11" db="EMBL/GenBank/DDBJ databases">
        <title>Genome assembly of Steccherinum ochraceum LE-BIN_3174, the white-rot fungus of the Steccherinaceae family (The Residual Polyporoid clade, Polyporales, Basidiomycota).</title>
        <authorList>
            <person name="Fedorova T.V."/>
            <person name="Glazunova O.A."/>
            <person name="Landesman E.O."/>
            <person name="Moiseenko K.V."/>
            <person name="Psurtseva N.V."/>
            <person name="Savinova O.S."/>
            <person name="Shakhova N.V."/>
            <person name="Tyazhelova T.V."/>
            <person name="Vasina D.V."/>
        </authorList>
    </citation>
    <scope>NUCLEOTIDE SEQUENCE [LARGE SCALE GENOMIC DNA]</scope>
    <source>
        <strain evidence="2 3">LE-BIN_3174</strain>
    </source>
</reference>
<evidence type="ECO:0000256" key="1">
    <source>
        <dbReference type="SAM" id="MobiDB-lite"/>
    </source>
</evidence>
<accession>A0A4R0RKM6</accession>
<feature type="region of interest" description="Disordered" evidence="1">
    <location>
        <begin position="413"/>
        <end position="432"/>
    </location>
</feature>
<name>A0A4R0RKM6_9APHY</name>
<evidence type="ECO:0000313" key="2">
    <source>
        <dbReference type="EMBL" id="TCD66485.1"/>
    </source>
</evidence>
<evidence type="ECO:0000313" key="3">
    <source>
        <dbReference type="Proteomes" id="UP000292702"/>
    </source>
</evidence>
<comment type="caution">
    <text evidence="2">The sequence shown here is derived from an EMBL/GenBank/DDBJ whole genome shotgun (WGS) entry which is preliminary data.</text>
</comment>
<feature type="compositionally biased region" description="Polar residues" evidence="1">
    <location>
        <begin position="423"/>
        <end position="432"/>
    </location>
</feature>
<keyword evidence="3" id="KW-1185">Reference proteome</keyword>
<dbReference type="EMBL" id="RWJN01000133">
    <property type="protein sequence ID" value="TCD66485.1"/>
    <property type="molecule type" value="Genomic_DNA"/>
</dbReference>
<gene>
    <name evidence="2" type="ORF">EIP91_001310</name>
</gene>